<keyword evidence="3" id="KW-0804">Transcription</keyword>
<dbReference type="GO" id="GO:0032259">
    <property type="term" value="P:methylation"/>
    <property type="evidence" value="ECO:0007669"/>
    <property type="project" value="UniProtKB-KW"/>
</dbReference>
<dbReference type="Proteomes" id="UP000239899">
    <property type="component" value="Unassembled WGS sequence"/>
</dbReference>
<dbReference type="GO" id="GO:0051864">
    <property type="term" value="F:histone H3K36 demethylase activity"/>
    <property type="evidence" value="ECO:0007669"/>
    <property type="project" value="TreeGrafter"/>
</dbReference>
<keyword evidence="3" id="KW-0560">Oxidoreductase</keyword>
<dbReference type="SUPFAM" id="SSF51197">
    <property type="entry name" value="Clavaminate synthase-like"/>
    <property type="match status" value="1"/>
</dbReference>
<comment type="subcellular location">
    <subcellularLocation>
        <location evidence="3">Nucleus</location>
    </subcellularLocation>
</comment>
<gene>
    <name evidence="6" type="ORF">C2E21_0401</name>
</gene>
<dbReference type="EMBL" id="LHPG02000001">
    <property type="protein sequence ID" value="PRW61282.1"/>
    <property type="molecule type" value="Genomic_DNA"/>
</dbReference>
<comment type="similarity">
    <text evidence="3">Belongs to the ROX family.</text>
</comment>
<dbReference type="PANTHER" id="PTHR13096">
    <property type="entry name" value="MINA53 MYC INDUCED NUCLEAR ANTIGEN"/>
    <property type="match status" value="1"/>
</dbReference>
<keyword evidence="1 3" id="KW-0479">Metal-binding</keyword>
<keyword evidence="3" id="KW-0805">Transcription regulation</keyword>
<dbReference type="GO" id="GO:0005506">
    <property type="term" value="F:iron ion binding"/>
    <property type="evidence" value="ECO:0007669"/>
    <property type="project" value="UniProtKB-UniRule"/>
</dbReference>
<feature type="domain" description="JmjC" evidence="5">
    <location>
        <begin position="118"/>
        <end position="274"/>
    </location>
</feature>
<evidence type="ECO:0000256" key="2">
    <source>
        <dbReference type="ARBA" id="ARBA00023004"/>
    </source>
</evidence>
<dbReference type="PROSITE" id="PS51184">
    <property type="entry name" value="JMJC"/>
    <property type="match status" value="1"/>
</dbReference>
<feature type="compositionally biased region" description="Basic and acidic residues" evidence="4">
    <location>
        <begin position="534"/>
        <end position="548"/>
    </location>
</feature>
<evidence type="ECO:0000259" key="5">
    <source>
        <dbReference type="PROSITE" id="PS51184"/>
    </source>
</evidence>
<dbReference type="STRING" id="3076.A0A2P6U4P4"/>
<comment type="cofactor">
    <cofactor evidence="3">
        <name>Fe(2+)</name>
        <dbReference type="ChEBI" id="CHEBI:29033"/>
    </cofactor>
    <text evidence="3">Binds 1 Fe(2+) ion per subunit.</text>
</comment>
<feature type="compositionally biased region" description="Acidic residues" evidence="4">
    <location>
        <begin position="493"/>
        <end position="533"/>
    </location>
</feature>
<protein>
    <recommendedName>
        <fullName evidence="3">Bifunctional lysine-specific demethylase and histidyl-hydroxylase</fullName>
        <ecNumber evidence="3">1.14.11.-</ecNumber>
    </recommendedName>
</protein>
<accession>A0A2P6U4P4</accession>
<evidence type="ECO:0000256" key="4">
    <source>
        <dbReference type="SAM" id="MobiDB-lite"/>
    </source>
</evidence>
<keyword evidence="2 3" id="KW-0408">Iron</keyword>
<evidence type="ECO:0000313" key="7">
    <source>
        <dbReference type="Proteomes" id="UP000239899"/>
    </source>
</evidence>
<proteinExistence type="inferred from homology"/>
<evidence type="ECO:0000313" key="6">
    <source>
        <dbReference type="EMBL" id="PRW61282.1"/>
    </source>
</evidence>
<sequence length="709" mass="74247">MAPKPERGAALPGLDRDPLSFLVDDAAVFLQRHWERKPVVLRASTARTAFFNGLFSWGELQRLAAICDEEGEPLEFGVDVNAARYVGGRRETPNGEVADAKTLKELYRKEGCTMQVHQPQRFSDELWRLLAALEGQLGCLVGCNAYLTPAGTQGLAPHWDDVEIFVVQTQGSKRWRLYAPDAPPADAADAGAGAVRACLLASSHLANQVSGDLLESEIGEPSMEFTLEVGDALYMPRGCIHQAVAQEGDSAHLTISTYQRWSFADLLQHAVSVALANPTLQPLMPQPLKAGLPLRWLSAAGMGPADAARLAAASGGFGDALPALVAQAGGSAKAGGSSKAGLARQLADACRAMAEWLEDEELGPRVVEAAAGAVMAEDFMRSRLPPHPVQLPPRGPAPTLKDAVQCVGSGLFRLVPLSGSGSGHEHGGCGSDCEEDHEHGHAHHDHAEGEACGAGCAEAGHDHASGSAGAPPAWVRLVSCLHNDRDSHMMSGGDDEESDEEEAGSSDEEEGGSDSEGEELEAGADQEDAEEEASDHAASDSDGDHSEGGDMQVQLQRLAAAAGSKRKEMEAQGPASSDEEDAEENGSEDEDQGGSSDDDEEQPEDLVFPAEFAPALVQLLGSAPDAGESGGGRPIPVNQIALPDPELQLQVAAALWDAGVLCTVKAPAKQQKQKQQGAAKQKQQKQAGGKRTTAAAAAAAAKGKKQRKA</sequence>
<organism evidence="6 7">
    <name type="scientific">Chlorella sorokiniana</name>
    <name type="common">Freshwater green alga</name>
    <dbReference type="NCBI Taxonomy" id="3076"/>
    <lineage>
        <taxon>Eukaryota</taxon>
        <taxon>Viridiplantae</taxon>
        <taxon>Chlorophyta</taxon>
        <taxon>core chlorophytes</taxon>
        <taxon>Trebouxiophyceae</taxon>
        <taxon>Chlorellales</taxon>
        <taxon>Chlorellaceae</taxon>
        <taxon>Chlorella clade</taxon>
        <taxon>Chlorella</taxon>
    </lineage>
</organism>
<reference evidence="6 7" key="1">
    <citation type="journal article" date="2018" name="Plant J.">
        <title>Genome sequences of Chlorella sorokiniana UTEX 1602 and Micractinium conductrix SAG 241.80: implications to maltose excretion by a green alga.</title>
        <authorList>
            <person name="Arriola M.B."/>
            <person name="Velmurugan N."/>
            <person name="Zhang Y."/>
            <person name="Plunkett M.H."/>
            <person name="Hondzo H."/>
            <person name="Barney B.M."/>
        </authorList>
    </citation>
    <scope>NUCLEOTIDE SEQUENCE [LARGE SCALE GENOMIC DNA]</scope>
    <source>
        <strain evidence="7">UTEX 1602</strain>
    </source>
</reference>
<dbReference type="InterPro" id="IPR039994">
    <property type="entry name" value="NO66-like"/>
</dbReference>
<keyword evidence="3" id="KW-0539">Nucleus</keyword>
<dbReference type="OrthoDB" id="425950at2759"/>
<name>A0A2P6U4P4_CHLSO</name>
<evidence type="ECO:0000256" key="1">
    <source>
        <dbReference type="ARBA" id="ARBA00022723"/>
    </source>
</evidence>
<comment type="function">
    <text evidence="3">Oxygenase that can act as both a histone lysine demethylase and a ribosomal histidine hydroxylase.</text>
</comment>
<dbReference type="Gene3D" id="2.60.120.650">
    <property type="entry name" value="Cupin"/>
    <property type="match status" value="1"/>
</dbReference>
<feature type="compositionally biased region" description="Low complexity" evidence="4">
    <location>
        <begin position="667"/>
        <end position="701"/>
    </location>
</feature>
<dbReference type="GO" id="GO:0005730">
    <property type="term" value="C:nucleolus"/>
    <property type="evidence" value="ECO:0007669"/>
    <property type="project" value="TreeGrafter"/>
</dbReference>
<dbReference type="Gene3D" id="3.90.930.40">
    <property type="match status" value="2"/>
</dbReference>
<keyword evidence="7" id="KW-1185">Reference proteome</keyword>
<dbReference type="InterPro" id="IPR003347">
    <property type="entry name" value="JmjC_dom"/>
</dbReference>
<dbReference type="Pfam" id="PF08007">
    <property type="entry name" value="JmjC_2"/>
    <property type="match status" value="1"/>
</dbReference>
<dbReference type="EC" id="1.14.11.-" evidence="3"/>
<feature type="region of interest" description="Disordered" evidence="4">
    <location>
        <begin position="667"/>
        <end position="709"/>
    </location>
</feature>
<dbReference type="GO" id="GO:0032453">
    <property type="term" value="F:histone H3K4 demethylase activity"/>
    <property type="evidence" value="ECO:0007669"/>
    <property type="project" value="TreeGrafter"/>
</dbReference>
<feature type="region of interest" description="Disordered" evidence="4">
    <location>
        <begin position="485"/>
        <end position="639"/>
    </location>
</feature>
<evidence type="ECO:0000256" key="3">
    <source>
        <dbReference type="RuleBase" id="RU366061"/>
    </source>
</evidence>
<feature type="region of interest" description="Disordered" evidence="4">
    <location>
        <begin position="418"/>
        <end position="447"/>
    </location>
</feature>
<dbReference type="PANTHER" id="PTHR13096:SF8">
    <property type="entry name" value="RIBOSOMAL OXYGENASE 1"/>
    <property type="match status" value="1"/>
</dbReference>
<keyword evidence="3" id="KW-0223">Dioxygenase</keyword>
<feature type="compositionally biased region" description="Acidic residues" evidence="4">
    <location>
        <begin position="577"/>
        <end position="604"/>
    </location>
</feature>
<comment type="caution">
    <text evidence="6">The sequence shown here is derived from an EMBL/GenBank/DDBJ whole genome shotgun (WGS) entry which is preliminary data.</text>
</comment>
<dbReference type="AlphaFoldDB" id="A0A2P6U4P4"/>
<dbReference type="GO" id="GO:0008168">
    <property type="term" value="F:methyltransferase activity"/>
    <property type="evidence" value="ECO:0007669"/>
    <property type="project" value="UniProtKB-KW"/>
</dbReference>